<sequence>MNFNGIIEEVSSVLQQTDRQSAEKALERIYRAKRIFVAGEGRSGLMAKSFAMRLMHLGLIVYVIGETTTPSVQKEDLLILVSGSGKTKSVEWLSVKAKEQGTELLVFTANADTLLAQNAGEESVVIVPAATKYRKPGEKMSIQPLGSLFDQSIHLLFDWICLSLSERKSLDHDQVLGMHSNME</sequence>
<feature type="domain" description="SIS" evidence="2">
    <location>
        <begin position="25"/>
        <end position="170"/>
    </location>
</feature>
<organism evidence="3 4">
    <name type="scientific">Metabacillus flavus</name>
    <dbReference type="NCBI Taxonomy" id="2823519"/>
    <lineage>
        <taxon>Bacteria</taxon>
        <taxon>Bacillati</taxon>
        <taxon>Bacillota</taxon>
        <taxon>Bacilli</taxon>
        <taxon>Bacillales</taxon>
        <taxon>Bacillaceae</taxon>
        <taxon>Metabacillus</taxon>
    </lineage>
</organism>
<evidence type="ECO:0000313" key="4">
    <source>
        <dbReference type="Proteomes" id="UP000682403"/>
    </source>
</evidence>
<dbReference type="Pfam" id="PF01380">
    <property type="entry name" value="SIS"/>
    <property type="match status" value="1"/>
</dbReference>
<dbReference type="EMBL" id="JAGVRK010000001">
    <property type="protein sequence ID" value="MBS2968017.1"/>
    <property type="molecule type" value="Genomic_DNA"/>
</dbReference>
<evidence type="ECO:0000259" key="2">
    <source>
        <dbReference type="PROSITE" id="PS51464"/>
    </source>
</evidence>
<dbReference type="Proteomes" id="UP000682403">
    <property type="component" value="Unassembled WGS sequence"/>
</dbReference>
<proteinExistence type="inferred from homology"/>
<protein>
    <submittedName>
        <fullName evidence="3">6-phospho-3-hexuloisomerase</fullName>
    </submittedName>
</protein>
<gene>
    <name evidence="3" type="primary">hxlB</name>
    <name evidence="3" type="ORF">J9317_04505</name>
</gene>
<dbReference type="PROSITE" id="PS51464">
    <property type="entry name" value="SIS"/>
    <property type="match status" value="1"/>
</dbReference>
<comment type="caution">
    <text evidence="3">The sequence shown here is derived from an EMBL/GenBank/DDBJ whole genome shotgun (WGS) entry which is preliminary data.</text>
</comment>
<dbReference type="InterPro" id="IPR046348">
    <property type="entry name" value="SIS_dom_sf"/>
</dbReference>
<comment type="similarity">
    <text evidence="1">Belongs to the SIS family. PHI subfamily.</text>
</comment>
<dbReference type="InterPro" id="IPR017552">
    <property type="entry name" value="PHI/rmpB"/>
</dbReference>
<dbReference type="PANTHER" id="PTHR43443:SF1">
    <property type="entry name" value="3-HEXULOSE-6-PHOSPHATE ISOMERASE"/>
    <property type="match status" value="1"/>
</dbReference>
<accession>A0ABS5LBC0</accession>
<name>A0ABS5LBC0_9BACI</name>
<dbReference type="CDD" id="cd05005">
    <property type="entry name" value="SIS_PHI"/>
    <property type="match status" value="1"/>
</dbReference>
<evidence type="ECO:0000256" key="1">
    <source>
        <dbReference type="ARBA" id="ARBA00009235"/>
    </source>
</evidence>
<dbReference type="PANTHER" id="PTHR43443">
    <property type="entry name" value="3-HEXULOSE-6-PHOSPHATE ISOMERASE"/>
    <property type="match status" value="1"/>
</dbReference>
<dbReference type="Gene3D" id="3.40.50.10490">
    <property type="entry name" value="Glucose-6-phosphate isomerase like protein, domain 1"/>
    <property type="match status" value="1"/>
</dbReference>
<evidence type="ECO:0000313" key="3">
    <source>
        <dbReference type="EMBL" id="MBS2968017.1"/>
    </source>
</evidence>
<dbReference type="InterPro" id="IPR001347">
    <property type="entry name" value="SIS_dom"/>
</dbReference>
<dbReference type="SUPFAM" id="SSF53697">
    <property type="entry name" value="SIS domain"/>
    <property type="match status" value="1"/>
</dbReference>
<keyword evidence="4" id="KW-1185">Reference proteome</keyword>
<reference evidence="3 4" key="1">
    <citation type="submission" date="2021-04" db="EMBL/GenBank/DDBJ databases">
        <title>Metabacillus sp. strain KIGAM252 whole genome sequence.</title>
        <authorList>
            <person name="Seo M.-J."/>
            <person name="Cho E.-S."/>
            <person name="Hwang C.Y."/>
            <person name="Yoon D.J."/>
        </authorList>
    </citation>
    <scope>NUCLEOTIDE SEQUENCE [LARGE SCALE GENOMIC DNA]</scope>
    <source>
        <strain evidence="3 4">KIGAM252</strain>
    </source>
</reference>
<dbReference type="NCBIfam" id="TIGR03127">
    <property type="entry name" value="RuMP_HxlB"/>
    <property type="match status" value="1"/>
</dbReference>
<dbReference type="RefSeq" id="WP_211556666.1">
    <property type="nucleotide sequence ID" value="NZ_JAGVRK010000001.1"/>
</dbReference>